<dbReference type="PANTHER" id="PTHR37769:SF1">
    <property type="entry name" value="OS08G0243900 PROTEIN"/>
    <property type="match status" value="1"/>
</dbReference>
<gene>
    <name evidence="1" type="ORF">SAY87_016457</name>
</gene>
<keyword evidence="2" id="KW-1185">Reference proteome</keyword>
<dbReference type="EMBL" id="JAXIOK010000001">
    <property type="protein sequence ID" value="KAK4780351.1"/>
    <property type="molecule type" value="Genomic_DNA"/>
</dbReference>
<dbReference type="PANTHER" id="PTHR37769">
    <property type="entry name" value="OS08G0243900 PROTEIN"/>
    <property type="match status" value="1"/>
</dbReference>
<dbReference type="AlphaFoldDB" id="A0AAN7LGZ4"/>
<dbReference type="Proteomes" id="UP001345219">
    <property type="component" value="Chromosome 13"/>
</dbReference>
<evidence type="ECO:0000313" key="2">
    <source>
        <dbReference type="Proteomes" id="UP001345219"/>
    </source>
</evidence>
<accession>A0AAN7LGZ4</accession>
<sequence length="318" mass="35649">MNDKTPSRPHQRQSPCHPRLSAHIGVESRNRIIYRLVNVVYVLGITMADQDSSINILEYIHIVNPSRSVVVVTCKGVDVTTEKLARKYVEVCMALDIALRRVSSIRLSVMISWMHKEGIAEMVHSALDIEAKIISPESSHSPPTQASWLLHCCLLHSRNRRHRPSSLFFELKIRNREETAHASILRAVQGHGGGTSDNLAGWVIKDWFWTFRNEVEGPEGISISSNSHSIPVCLRAYDHPAHGDLQTPSKTKDHSRSACNNFTPCHSTHNGEPLDKHKSWESGSIIHPHHQSYGALRILGMVFVSSDGLAIKVFAQFD</sequence>
<comment type="caution">
    <text evidence="1">The sequence shown here is derived from an EMBL/GenBank/DDBJ whole genome shotgun (WGS) entry which is preliminary data.</text>
</comment>
<proteinExistence type="predicted"/>
<organism evidence="1 2">
    <name type="scientific">Trapa incisa</name>
    <dbReference type="NCBI Taxonomy" id="236973"/>
    <lineage>
        <taxon>Eukaryota</taxon>
        <taxon>Viridiplantae</taxon>
        <taxon>Streptophyta</taxon>
        <taxon>Embryophyta</taxon>
        <taxon>Tracheophyta</taxon>
        <taxon>Spermatophyta</taxon>
        <taxon>Magnoliopsida</taxon>
        <taxon>eudicotyledons</taxon>
        <taxon>Gunneridae</taxon>
        <taxon>Pentapetalae</taxon>
        <taxon>rosids</taxon>
        <taxon>malvids</taxon>
        <taxon>Myrtales</taxon>
        <taxon>Lythraceae</taxon>
        <taxon>Trapa</taxon>
    </lineage>
</organism>
<name>A0AAN7LGZ4_9MYRT</name>
<reference evidence="1 2" key="1">
    <citation type="journal article" date="2023" name="Hortic Res">
        <title>Pangenome of water caltrop reveals structural variations and asymmetric subgenome divergence after allopolyploidization.</title>
        <authorList>
            <person name="Zhang X."/>
            <person name="Chen Y."/>
            <person name="Wang L."/>
            <person name="Yuan Y."/>
            <person name="Fang M."/>
            <person name="Shi L."/>
            <person name="Lu R."/>
            <person name="Comes H.P."/>
            <person name="Ma Y."/>
            <person name="Chen Y."/>
            <person name="Huang G."/>
            <person name="Zhou Y."/>
            <person name="Zheng Z."/>
            <person name="Qiu Y."/>
        </authorList>
    </citation>
    <scope>NUCLEOTIDE SEQUENCE [LARGE SCALE GENOMIC DNA]</scope>
    <source>
        <tissue evidence="1">Roots</tissue>
    </source>
</reference>
<protein>
    <submittedName>
        <fullName evidence="1">Uncharacterized protein</fullName>
    </submittedName>
</protein>
<evidence type="ECO:0000313" key="1">
    <source>
        <dbReference type="EMBL" id="KAK4780351.1"/>
    </source>
</evidence>